<accession>A0A6S7LRR3</accession>
<dbReference type="SUPFAM" id="SSF52540">
    <property type="entry name" value="P-loop containing nucleoside triphosphate hydrolases"/>
    <property type="match status" value="1"/>
</dbReference>
<organism evidence="3 4">
    <name type="scientific">Paramuricea clavata</name>
    <name type="common">Red gorgonian</name>
    <name type="synonym">Violescent sea-whip</name>
    <dbReference type="NCBI Taxonomy" id="317549"/>
    <lineage>
        <taxon>Eukaryota</taxon>
        <taxon>Metazoa</taxon>
        <taxon>Cnidaria</taxon>
        <taxon>Anthozoa</taxon>
        <taxon>Octocorallia</taxon>
        <taxon>Malacalcyonacea</taxon>
        <taxon>Plexauridae</taxon>
        <taxon>Paramuricea</taxon>
    </lineage>
</organism>
<dbReference type="EMBL" id="CACRXK020029732">
    <property type="protein sequence ID" value="CAB4042232.1"/>
    <property type="molecule type" value="Genomic_DNA"/>
</dbReference>
<dbReference type="PANTHER" id="PTHR47679:SF2">
    <property type="entry name" value="C-TERMINAL OF ROC (COR) DOMAIN-CONTAINING PROTEIN"/>
    <property type="match status" value="1"/>
</dbReference>
<evidence type="ECO:0000313" key="4">
    <source>
        <dbReference type="Proteomes" id="UP001152795"/>
    </source>
</evidence>
<feature type="non-terminal residue" evidence="3">
    <location>
        <position position="1"/>
    </location>
</feature>
<proteinExistence type="predicted"/>
<dbReference type="AlphaFoldDB" id="A0A6S7LRR3"/>
<dbReference type="PROSITE" id="PS51424">
    <property type="entry name" value="ROC"/>
    <property type="match status" value="1"/>
</dbReference>
<name>A0A6S7LRR3_PARCT</name>
<keyword evidence="4" id="KW-1185">Reference proteome</keyword>
<evidence type="ECO:0000256" key="1">
    <source>
        <dbReference type="ARBA" id="ARBA00022737"/>
    </source>
</evidence>
<dbReference type="Proteomes" id="UP001152795">
    <property type="component" value="Unassembled WGS sequence"/>
</dbReference>
<dbReference type="GO" id="GO:0000166">
    <property type="term" value="F:nucleotide binding"/>
    <property type="evidence" value="ECO:0007669"/>
    <property type="project" value="UniProtKB-KW"/>
</dbReference>
<sequence length="334" mass="36730">MDTHDITNQEIICTDMLVESQEVETNSKGNLSKISADLKDDDGIRQELVGTNTIITECTDIEKFCKVSSKMLPYEILARGEDGVNAFKTAVAKGTARASRLKMIVVGEVGAGKTSLTRSLCGEPFTDTREKTRGIRTASTSEPIIQTTKLDESWKHADPDVSHYDELIARNVSMELRQKLRRGNLPGLPSSGEFDLPQFLEGLTGTAYPGLRTPSLPIAGSQEHMSHVVTKPCVTIDNSPRKYPATLVATKLSCAASEPSSVKKIIWDFAGHQLYEPMHHVFMNSTSLYLVVFNLLKMRNSPEKSLCEIHYWLNSIASHTSSSTPVILVGTQSS</sequence>
<keyword evidence="3" id="KW-0418">Kinase</keyword>
<dbReference type="Gene3D" id="3.40.50.300">
    <property type="entry name" value="P-loop containing nucleotide triphosphate hydrolases"/>
    <property type="match status" value="2"/>
</dbReference>
<evidence type="ECO:0000256" key="2">
    <source>
        <dbReference type="ARBA" id="ARBA00022741"/>
    </source>
</evidence>
<dbReference type="OrthoDB" id="5990286at2759"/>
<dbReference type="GO" id="GO:0016301">
    <property type="term" value="F:kinase activity"/>
    <property type="evidence" value="ECO:0007669"/>
    <property type="project" value="UniProtKB-KW"/>
</dbReference>
<dbReference type="InterPro" id="IPR020859">
    <property type="entry name" value="ROC"/>
</dbReference>
<protein>
    <submittedName>
        <fullName evidence="3">Serine threonine- kinase roco5, partial</fullName>
    </submittedName>
</protein>
<reference evidence="3" key="1">
    <citation type="submission" date="2020-04" db="EMBL/GenBank/DDBJ databases">
        <authorList>
            <person name="Alioto T."/>
            <person name="Alioto T."/>
            <person name="Gomez Garrido J."/>
        </authorList>
    </citation>
    <scope>NUCLEOTIDE SEQUENCE</scope>
    <source>
        <strain evidence="3">A484AB</strain>
    </source>
</reference>
<dbReference type="InterPro" id="IPR027417">
    <property type="entry name" value="P-loop_NTPase"/>
</dbReference>
<dbReference type="Pfam" id="PF08477">
    <property type="entry name" value="Roc"/>
    <property type="match status" value="1"/>
</dbReference>
<keyword evidence="2" id="KW-0547">Nucleotide-binding</keyword>
<gene>
    <name evidence="3" type="ORF">PACLA_8A086546</name>
</gene>
<comment type="caution">
    <text evidence="3">The sequence shown here is derived from an EMBL/GenBank/DDBJ whole genome shotgun (WGS) entry which is preliminary data.</text>
</comment>
<keyword evidence="3" id="KW-0808">Transferase</keyword>
<keyword evidence="1" id="KW-0677">Repeat</keyword>
<evidence type="ECO:0000313" key="3">
    <source>
        <dbReference type="EMBL" id="CAB4042232.1"/>
    </source>
</evidence>
<dbReference type="PANTHER" id="PTHR47679">
    <property type="entry name" value="PROTEIN TORNADO 1"/>
    <property type="match status" value="1"/>
</dbReference>